<comment type="caution">
    <text evidence="2">The sequence shown here is derived from an EMBL/GenBank/DDBJ whole genome shotgun (WGS) entry which is preliminary data.</text>
</comment>
<protein>
    <submittedName>
        <fullName evidence="2">Uncharacterized protein</fullName>
    </submittedName>
</protein>
<proteinExistence type="predicted"/>
<sequence length="97" mass="10876">MHLNVGHLGRQSATHWKNTDVTSRTVAGSLTLSSAPEIQSQSTTHPEKRRCKARTTVDRRSQIRTSVSPVGAQVGMVFPQATDLHWRFFCFVDLRCP</sequence>
<feature type="region of interest" description="Disordered" evidence="1">
    <location>
        <begin position="1"/>
        <end position="20"/>
    </location>
</feature>
<name>A0ABS8RUT7_DATST</name>
<dbReference type="Proteomes" id="UP000823775">
    <property type="component" value="Unassembled WGS sequence"/>
</dbReference>
<evidence type="ECO:0000256" key="1">
    <source>
        <dbReference type="SAM" id="MobiDB-lite"/>
    </source>
</evidence>
<organism evidence="2 3">
    <name type="scientific">Datura stramonium</name>
    <name type="common">Jimsonweed</name>
    <name type="synonym">Common thornapple</name>
    <dbReference type="NCBI Taxonomy" id="4076"/>
    <lineage>
        <taxon>Eukaryota</taxon>
        <taxon>Viridiplantae</taxon>
        <taxon>Streptophyta</taxon>
        <taxon>Embryophyta</taxon>
        <taxon>Tracheophyta</taxon>
        <taxon>Spermatophyta</taxon>
        <taxon>Magnoliopsida</taxon>
        <taxon>eudicotyledons</taxon>
        <taxon>Gunneridae</taxon>
        <taxon>Pentapetalae</taxon>
        <taxon>asterids</taxon>
        <taxon>lamiids</taxon>
        <taxon>Solanales</taxon>
        <taxon>Solanaceae</taxon>
        <taxon>Solanoideae</taxon>
        <taxon>Datureae</taxon>
        <taxon>Datura</taxon>
    </lineage>
</organism>
<feature type="compositionally biased region" description="Polar residues" evidence="1">
    <location>
        <begin position="32"/>
        <end position="44"/>
    </location>
</feature>
<gene>
    <name evidence="2" type="ORF">HAX54_007006</name>
</gene>
<evidence type="ECO:0000313" key="2">
    <source>
        <dbReference type="EMBL" id="MCD7450546.1"/>
    </source>
</evidence>
<dbReference type="EMBL" id="JACEIK010000136">
    <property type="protein sequence ID" value="MCD7450546.1"/>
    <property type="molecule type" value="Genomic_DNA"/>
</dbReference>
<feature type="region of interest" description="Disordered" evidence="1">
    <location>
        <begin position="32"/>
        <end position="63"/>
    </location>
</feature>
<evidence type="ECO:0000313" key="3">
    <source>
        <dbReference type="Proteomes" id="UP000823775"/>
    </source>
</evidence>
<accession>A0ABS8RUT7</accession>
<reference evidence="2 3" key="1">
    <citation type="journal article" date="2021" name="BMC Genomics">
        <title>Datura genome reveals duplications of psychoactive alkaloid biosynthetic genes and high mutation rate following tissue culture.</title>
        <authorList>
            <person name="Rajewski A."/>
            <person name="Carter-House D."/>
            <person name="Stajich J."/>
            <person name="Litt A."/>
        </authorList>
    </citation>
    <scope>NUCLEOTIDE SEQUENCE [LARGE SCALE GENOMIC DNA]</scope>
    <source>
        <strain evidence="2">AR-01</strain>
    </source>
</reference>
<feature type="compositionally biased region" description="Polar residues" evidence="1">
    <location>
        <begin position="11"/>
        <end position="20"/>
    </location>
</feature>
<keyword evidence="3" id="KW-1185">Reference proteome</keyword>